<dbReference type="AlphaFoldDB" id="A0A2R7Y2R0"/>
<sequence length="101" mass="11968">MPKELKTLENYRVIAEEVKKIVTEFDPQAEVYVFGSVVRGNYTVASDIDILVITEKTDKKYEIMTRVYRSIDAPIELHIVTKKLYEGWYKRFIKEHELLKI</sequence>
<dbReference type="Gene3D" id="3.30.460.10">
    <property type="entry name" value="Beta Polymerase, domain 2"/>
    <property type="match status" value="1"/>
</dbReference>
<organism evidence="2 3">
    <name type="scientific">Zestosphaera tikiterensis</name>
    <dbReference type="NCBI Taxonomy" id="1973259"/>
    <lineage>
        <taxon>Archaea</taxon>
        <taxon>Thermoproteota</taxon>
        <taxon>Thermoprotei</taxon>
        <taxon>Desulfurococcales</taxon>
        <taxon>Desulfurococcaceae</taxon>
        <taxon>Zestosphaera</taxon>
    </lineage>
</organism>
<dbReference type="PANTHER" id="PTHR37030">
    <property type="entry name" value="NUCLEOTIDYLTRANSFERASE"/>
    <property type="match status" value="1"/>
</dbReference>
<dbReference type="EMBL" id="NBVN01000006">
    <property type="protein sequence ID" value="PUA31831.1"/>
    <property type="molecule type" value="Genomic_DNA"/>
</dbReference>
<feature type="domain" description="Polymerase nucleotidyl transferase" evidence="1">
    <location>
        <begin position="16"/>
        <end position="86"/>
    </location>
</feature>
<evidence type="ECO:0000313" key="3">
    <source>
        <dbReference type="Proteomes" id="UP000244093"/>
    </source>
</evidence>
<dbReference type="InterPro" id="IPR043519">
    <property type="entry name" value="NT_sf"/>
</dbReference>
<dbReference type="Pfam" id="PF01909">
    <property type="entry name" value="NTP_transf_2"/>
    <property type="match status" value="1"/>
</dbReference>
<dbReference type="Proteomes" id="UP000244093">
    <property type="component" value="Unassembled WGS sequence"/>
</dbReference>
<dbReference type="CDD" id="cd05403">
    <property type="entry name" value="NT_KNTase_like"/>
    <property type="match status" value="1"/>
</dbReference>
<comment type="caution">
    <text evidence="2">The sequence shown here is derived from an EMBL/GenBank/DDBJ whole genome shotgun (WGS) entry which is preliminary data.</text>
</comment>
<evidence type="ECO:0000259" key="1">
    <source>
        <dbReference type="Pfam" id="PF01909"/>
    </source>
</evidence>
<dbReference type="PANTHER" id="PTHR37030:SF3">
    <property type="entry name" value="POLYMERASE NUCLEOTIDYL TRANSFERASE DOMAIN-CONTAINING PROTEIN"/>
    <property type="match status" value="1"/>
</dbReference>
<accession>A0A2R7Y2R0</accession>
<reference evidence="2 3" key="1">
    <citation type="journal article" date="2018" name="Syst. Appl. Microbiol.">
        <title>A new symbiotic nanoarchaeote (Candidatus Nanoclepta minutus) and its host (Zestosphaera tikiterensis gen. nov., sp. nov.) from a New Zealand hot spring.</title>
        <authorList>
            <person name="St John E."/>
            <person name="Liu Y."/>
            <person name="Podar M."/>
            <person name="Stott M.B."/>
            <person name="Meneghin J."/>
            <person name="Chen Z."/>
            <person name="Lagutin K."/>
            <person name="Mitchell K."/>
            <person name="Reysenbach A.L."/>
        </authorList>
    </citation>
    <scope>NUCLEOTIDE SEQUENCE [LARGE SCALE GENOMIC DNA]</scope>
    <source>
        <strain evidence="2">NZ3</strain>
    </source>
</reference>
<protein>
    <submittedName>
        <fullName evidence="2">DNA polymerase III subunit beta</fullName>
    </submittedName>
</protein>
<dbReference type="SUPFAM" id="SSF81301">
    <property type="entry name" value="Nucleotidyltransferase"/>
    <property type="match status" value="1"/>
</dbReference>
<evidence type="ECO:0000313" key="2">
    <source>
        <dbReference type="EMBL" id="PUA31831.1"/>
    </source>
</evidence>
<dbReference type="InterPro" id="IPR002934">
    <property type="entry name" value="Polymerase_NTP_transf_dom"/>
</dbReference>
<dbReference type="GO" id="GO:0016779">
    <property type="term" value="F:nucleotidyltransferase activity"/>
    <property type="evidence" value="ECO:0007669"/>
    <property type="project" value="InterPro"/>
</dbReference>
<proteinExistence type="predicted"/>
<name>A0A2R7Y2R0_9CREN</name>
<gene>
    <name evidence="2" type="ORF">B7O98_08525</name>
</gene>